<keyword evidence="1" id="KW-0812">Transmembrane</keyword>
<comment type="caution">
    <text evidence="3">The sequence shown here is derived from an EMBL/GenBank/DDBJ whole genome shotgun (WGS) entry which is preliminary data.</text>
</comment>
<dbReference type="EMBL" id="JAQNDM010000002">
    <property type="protein sequence ID" value="MDC0713642.1"/>
    <property type="molecule type" value="Genomic_DNA"/>
</dbReference>
<feature type="transmembrane region" description="Helical" evidence="1">
    <location>
        <begin position="209"/>
        <end position="226"/>
    </location>
</feature>
<evidence type="ECO:0000259" key="2">
    <source>
        <dbReference type="Pfam" id="PF01757"/>
    </source>
</evidence>
<organism evidence="3 4">
    <name type="scientific">Stigmatella ashevillensis</name>
    <dbReference type="NCBI Taxonomy" id="2995309"/>
    <lineage>
        <taxon>Bacteria</taxon>
        <taxon>Pseudomonadati</taxon>
        <taxon>Myxococcota</taxon>
        <taxon>Myxococcia</taxon>
        <taxon>Myxococcales</taxon>
        <taxon>Cystobacterineae</taxon>
        <taxon>Archangiaceae</taxon>
        <taxon>Stigmatella</taxon>
    </lineage>
</organism>
<dbReference type="InterPro" id="IPR002656">
    <property type="entry name" value="Acyl_transf_3_dom"/>
</dbReference>
<dbReference type="Proteomes" id="UP001221838">
    <property type="component" value="Unassembled WGS sequence"/>
</dbReference>
<feature type="transmembrane region" description="Helical" evidence="1">
    <location>
        <begin position="123"/>
        <end position="145"/>
    </location>
</feature>
<keyword evidence="3" id="KW-0012">Acyltransferase</keyword>
<feature type="domain" description="Acyltransferase 3" evidence="2">
    <location>
        <begin position="12"/>
        <end position="326"/>
    </location>
</feature>
<feature type="transmembrane region" description="Helical" evidence="1">
    <location>
        <begin position="238"/>
        <end position="264"/>
    </location>
</feature>
<feature type="transmembrane region" description="Helical" evidence="1">
    <location>
        <begin position="157"/>
        <end position="189"/>
    </location>
</feature>
<sequence>MNQAANTHRENNFDFVRLIAALSVLFSHQFALHALPEPIVLKYQTLGGFAVMVFFAVSGYLITGSWHRDPNLRRYAIRRLLRIWPGLACAVLLCALVLGPLVTELPLRAYLSDPTTHSYFRSLIFWIQPFLPGVFPHSPLAYIPNGVMWTIPIELRCYGYLAILGMLGILRFRWALLALLAGTAIWYYGIHGAETVFDQTHQHLFEVEYATFFFSGSCLYYFKDIWSSRSRKWTGTAISVAAGTLAYVTGHLLVAAFFLVPYLVIAFGTSSIPVIRRFGRFGDLSYGVYIYAFPIQQTTLWATPELNIYQHLAIAIPVTLVFAWLSWHLVENVALRYKPR</sequence>
<feature type="transmembrane region" description="Helical" evidence="1">
    <location>
        <begin position="83"/>
        <end position="103"/>
    </location>
</feature>
<proteinExistence type="predicted"/>
<reference evidence="3 4" key="1">
    <citation type="submission" date="2022-11" db="EMBL/GenBank/DDBJ databases">
        <title>Minimal conservation of predation-associated metabolite biosynthetic gene clusters underscores biosynthetic potential of Myxococcota including descriptions for ten novel species: Archangium lansinium sp. nov., Myxococcus landrumus sp. nov., Nannocystis bai.</title>
        <authorList>
            <person name="Ahearne A."/>
            <person name="Stevens C."/>
            <person name="Dowd S."/>
        </authorList>
    </citation>
    <scope>NUCLEOTIDE SEQUENCE [LARGE SCALE GENOMIC DNA]</scope>
    <source>
        <strain evidence="3 4">NCWAL01</strain>
    </source>
</reference>
<keyword evidence="1" id="KW-0472">Membrane</keyword>
<evidence type="ECO:0000256" key="1">
    <source>
        <dbReference type="SAM" id="Phobius"/>
    </source>
</evidence>
<evidence type="ECO:0000313" key="4">
    <source>
        <dbReference type="Proteomes" id="UP001221838"/>
    </source>
</evidence>
<dbReference type="InterPro" id="IPR050879">
    <property type="entry name" value="Acyltransferase_3"/>
</dbReference>
<feature type="transmembrane region" description="Helical" evidence="1">
    <location>
        <begin position="308"/>
        <end position="330"/>
    </location>
</feature>
<keyword evidence="1" id="KW-1133">Transmembrane helix</keyword>
<dbReference type="RefSeq" id="WP_272144000.1">
    <property type="nucleotide sequence ID" value="NZ_JAQNDM010000002.1"/>
</dbReference>
<protein>
    <submittedName>
        <fullName evidence="3">Acyltransferase</fullName>
    </submittedName>
</protein>
<dbReference type="Pfam" id="PF01757">
    <property type="entry name" value="Acyl_transf_3"/>
    <property type="match status" value="1"/>
</dbReference>
<dbReference type="PANTHER" id="PTHR23028:SF53">
    <property type="entry name" value="ACYL_TRANSF_3 DOMAIN-CONTAINING PROTEIN"/>
    <property type="match status" value="1"/>
</dbReference>
<evidence type="ECO:0000313" key="3">
    <source>
        <dbReference type="EMBL" id="MDC0713642.1"/>
    </source>
</evidence>
<keyword evidence="3" id="KW-0808">Transferase</keyword>
<feature type="transmembrane region" description="Helical" evidence="1">
    <location>
        <begin position="12"/>
        <end position="31"/>
    </location>
</feature>
<name>A0ABT5DMR2_9BACT</name>
<keyword evidence="4" id="KW-1185">Reference proteome</keyword>
<dbReference type="PANTHER" id="PTHR23028">
    <property type="entry name" value="ACETYLTRANSFERASE"/>
    <property type="match status" value="1"/>
</dbReference>
<dbReference type="GO" id="GO:0016746">
    <property type="term" value="F:acyltransferase activity"/>
    <property type="evidence" value="ECO:0007669"/>
    <property type="project" value="UniProtKB-KW"/>
</dbReference>
<accession>A0ABT5DMR2</accession>
<gene>
    <name evidence="3" type="ORF">POL68_34570</name>
</gene>
<feature type="transmembrane region" description="Helical" evidence="1">
    <location>
        <begin position="43"/>
        <end position="62"/>
    </location>
</feature>